<evidence type="ECO:0000313" key="3">
    <source>
        <dbReference type="Proteomes" id="UP001204144"/>
    </source>
</evidence>
<dbReference type="Gene3D" id="3.40.630.30">
    <property type="match status" value="1"/>
</dbReference>
<gene>
    <name evidence="2" type="ORF">EGI31_17700</name>
</gene>
<name>A0AAE3H4G0_9BACT</name>
<dbReference type="AlphaFoldDB" id="A0AAE3H4G0"/>
<reference evidence="2 3" key="1">
    <citation type="submission" date="2018-11" db="EMBL/GenBank/DDBJ databases">
        <title>Novel bacteria species description.</title>
        <authorList>
            <person name="Han J.-H."/>
        </authorList>
    </citation>
    <scope>NUCLEOTIDE SEQUENCE [LARGE SCALE GENOMIC DNA]</scope>
    <source>
        <strain evidence="2 3">KCTC23259</strain>
    </source>
</reference>
<feature type="transmembrane region" description="Helical" evidence="1">
    <location>
        <begin position="6"/>
        <end position="24"/>
    </location>
</feature>
<evidence type="ECO:0008006" key="4">
    <source>
        <dbReference type="Google" id="ProtNLM"/>
    </source>
</evidence>
<evidence type="ECO:0000256" key="1">
    <source>
        <dbReference type="SAM" id="Phobius"/>
    </source>
</evidence>
<dbReference type="RefSeq" id="WP_255038467.1">
    <property type="nucleotide sequence ID" value="NZ_RJUF01000176.1"/>
</dbReference>
<keyword evidence="3" id="KW-1185">Reference proteome</keyword>
<keyword evidence="1" id="KW-1133">Transmembrane helix</keyword>
<dbReference type="Proteomes" id="UP001204144">
    <property type="component" value="Unassembled WGS sequence"/>
</dbReference>
<dbReference type="SUPFAM" id="SSF55729">
    <property type="entry name" value="Acyl-CoA N-acyltransferases (Nat)"/>
    <property type="match status" value="1"/>
</dbReference>
<proteinExistence type="predicted"/>
<comment type="caution">
    <text evidence="2">The sequence shown here is derived from an EMBL/GenBank/DDBJ whole genome shotgun (WGS) entry which is preliminary data.</text>
</comment>
<keyword evidence="1" id="KW-0472">Membrane</keyword>
<accession>A0AAE3H4G0</accession>
<evidence type="ECO:0000313" key="2">
    <source>
        <dbReference type="EMBL" id="MCP9764777.1"/>
    </source>
</evidence>
<dbReference type="EMBL" id="RJUF01000176">
    <property type="protein sequence ID" value="MCP9764777.1"/>
    <property type="molecule type" value="Genomic_DNA"/>
</dbReference>
<organism evidence="2 3">
    <name type="scientific">Lacihabitans soyangensis</name>
    <dbReference type="NCBI Taxonomy" id="869394"/>
    <lineage>
        <taxon>Bacteria</taxon>
        <taxon>Pseudomonadati</taxon>
        <taxon>Bacteroidota</taxon>
        <taxon>Cytophagia</taxon>
        <taxon>Cytophagales</taxon>
        <taxon>Leadbetterellaceae</taxon>
        <taxon>Lacihabitans</taxon>
    </lineage>
</organism>
<protein>
    <recommendedName>
        <fullName evidence="4">N-acetyltransferase domain-containing protein</fullName>
    </recommendedName>
</protein>
<dbReference type="InterPro" id="IPR016181">
    <property type="entry name" value="Acyl_CoA_acyltransferase"/>
</dbReference>
<sequence length="206" mass="23895">MSENLFEWIGYAASLIVAISLVMSSIVKFRWINLLGSALFAVYGFLIQAWPVCFFNTAIVFINLYFLYKIYSKKDEFKIIKTSDKESLLHEFVNFNKKEIEKISPDFDFNLSHKDYNYFITRNMALVGLFLAHKESDGVLSIDLDFVTPQYRDFKNGSFLYQFLTDTFQKSGIKTLNAIGKTPAHQQYLKEMGFKNNGTDVFVKQI</sequence>
<keyword evidence="1" id="KW-0812">Transmembrane</keyword>